<protein>
    <submittedName>
        <fullName evidence="1">Uncharacterized protein</fullName>
    </submittedName>
</protein>
<reference evidence="2" key="1">
    <citation type="submission" date="2017-04" db="EMBL/GenBank/DDBJ databases">
        <authorList>
            <person name="Varghese N."/>
            <person name="Submissions S."/>
        </authorList>
    </citation>
    <scope>NUCLEOTIDE SEQUENCE [LARGE SCALE GENOMIC DNA]</scope>
    <source>
        <strain evidence="2">DSM 4125</strain>
    </source>
</reference>
<dbReference type="Proteomes" id="UP000193804">
    <property type="component" value="Unassembled WGS sequence"/>
</dbReference>
<accession>A0A1X7K381</accession>
<dbReference type="STRING" id="1028.SAMN05661096_02236"/>
<keyword evidence="2" id="KW-1185">Reference proteome</keyword>
<evidence type="ECO:0000313" key="2">
    <source>
        <dbReference type="Proteomes" id="UP000193804"/>
    </source>
</evidence>
<evidence type="ECO:0000313" key="1">
    <source>
        <dbReference type="EMBL" id="SMG34620.1"/>
    </source>
</evidence>
<organism evidence="1 2">
    <name type="scientific">Marivirga sericea</name>
    <dbReference type="NCBI Taxonomy" id="1028"/>
    <lineage>
        <taxon>Bacteria</taxon>
        <taxon>Pseudomonadati</taxon>
        <taxon>Bacteroidota</taxon>
        <taxon>Cytophagia</taxon>
        <taxon>Cytophagales</taxon>
        <taxon>Marivirgaceae</taxon>
        <taxon>Marivirga</taxon>
    </lineage>
</organism>
<dbReference type="EMBL" id="FXAW01000004">
    <property type="protein sequence ID" value="SMG34620.1"/>
    <property type="molecule type" value="Genomic_DNA"/>
</dbReference>
<sequence>MICYNSKLNIKTMSKTEDTQSWPDLAIGLYDKLTGRNAKINYDFSDFKIGVPKAAGSEEKTEWTMNGKLSITTESK</sequence>
<gene>
    <name evidence="1" type="ORF">SAMN05661096_02236</name>
</gene>
<proteinExistence type="predicted"/>
<name>A0A1X7K381_9BACT</name>
<dbReference type="AlphaFoldDB" id="A0A1X7K381"/>